<organism evidence="1 2">
    <name type="scientific">Gossypium australe</name>
    <dbReference type="NCBI Taxonomy" id="47621"/>
    <lineage>
        <taxon>Eukaryota</taxon>
        <taxon>Viridiplantae</taxon>
        <taxon>Streptophyta</taxon>
        <taxon>Embryophyta</taxon>
        <taxon>Tracheophyta</taxon>
        <taxon>Spermatophyta</taxon>
        <taxon>Magnoliopsida</taxon>
        <taxon>eudicotyledons</taxon>
        <taxon>Gunneridae</taxon>
        <taxon>Pentapetalae</taxon>
        <taxon>rosids</taxon>
        <taxon>malvids</taxon>
        <taxon>Malvales</taxon>
        <taxon>Malvaceae</taxon>
        <taxon>Malvoideae</taxon>
        <taxon>Gossypium</taxon>
    </lineage>
</organism>
<accession>A0A5B6X5J1</accession>
<protein>
    <submittedName>
        <fullName evidence="1">Uncharacterized protein</fullName>
    </submittedName>
</protein>
<evidence type="ECO:0000313" key="2">
    <source>
        <dbReference type="Proteomes" id="UP000325315"/>
    </source>
</evidence>
<dbReference type="EMBL" id="SMMG02000001">
    <property type="protein sequence ID" value="KAA3488886.1"/>
    <property type="molecule type" value="Genomic_DNA"/>
</dbReference>
<dbReference type="PANTHER" id="PTHR32108">
    <property type="entry name" value="DNA-DIRECTED RNA POLYMERASE SUBUNIT ALPHA"/>
    <property type="match status" value="1"/>
</dbReference>
<evidence type="ECO:0000313" key="1">
    <source>
        <dbReference type="EMBL" id="KAA3488886.1"/>
    </source>
</evidence>
<dbReference type="PANTHER" id="PTHR32108:SF5">
    <property type="entry name" value="DYNACTIN SUBUNIT 1-LIKE"/>
    <property type="match status" value="1"/>
</dbReference>
<gene>
    <name evidence="1" type="ORF">EPI10_032588</name>
</gene>
<comment type="caution">
    <text evidence="1">The sequence shown here is derived from an EMBL/GenBank/DDBJ whole genome shotgun (WGS) entry which is preliminary data.</text>
</comment>
<dbReference type="AlphaFoldDB" id="A0A5B6X5J1"/>
<reference evidence="1" key="1">
    <citation type="submission" date="2019-08" db="EMBL/GenBank/DDBJ databases">
        <authorList>
            <person name="Liu F."/>
        </authorList>
    </citation>
    <scope>NUCLEOTIDE SEQUENCE [LARGE SCALE GENOMIC DNA]</scope>
    <source>
        <strain evidence="1">PA1801</strain>
        <tissue evidence="1">Leaf</tissue>
    </source>
</reference>
<proteinExistence type="predicted"/>
<dbReference type="Proteomes" id="UP000325315">
    <property type="component" value="Unassembled WGS sequence"/>
</dbReference>
<sequence length="454" mass="51680">MGIVEVDDMLGSGNQLPDHGDKGINMIGEDGMRRTKEDISEVKTPLRTVRREMVRRGLIKSSLEGEGEEPENYCMFYKAEGHEIQGCAEFRLLVQSFMNNKELEFYEESSEGGDIHATERESTHQKANFSKIIISRPRNTENGAPIAPKVIIKKPVPFPYGDNKKVPWNYNCNVTTPGVESSTTTTNEVQSEGFHTRSGRCYGSEEEAKEFLKFLKHSEYSVVEQLRKQPARISILALLLNSKVHREALMKVLNETYVTKDISVNKLDRLVGNISADNFISFSDNEIPSGDGRLITINAEEDIIATATNDAPYVETNEAAIECSFQSLEFVNTTFVREGNEIPIPKISRTMMMGLQMMRKMEEERKQERRRARLNGEKIKWKPITFPHISQTFISRGIIYPDRGLLNENPHINAIHEEETGQRNPAGIRLYELGSVLNNWTAEELHVVFRDYTE</sequence>
<keyword evidence="2" id="KW-1185">Reference proteome</keyword>
<dbReference type="OrthoDB" id="1724165at2759"/>
<name>A0A5B6X5J1_9ROSI</name>